<protein>
    <submittedName>
        <fullName evidence="2">DNA-directed RNA polymerase specialized sigma24 family protein</fullName>
    </submittedName>
</protein>
<dbReference type="SUPFAM" id="SSF88659">
    <property type="entry name" value="Sigma3 and sigma4 domains of RNA polymerase sigma factors"/>
    <property type="match status" value="1"/>
</dbReference>
<dbReference type="GO" id="GO:0000428">
    <property type="term" value="C:DNA-directed RNA polymerase complex"/>
    <property type="evidence" value="ECO:0007669"/>
    <property type="project" value="UniProtKB-KW"/>
</dbReference>
<evidence type="ECO:0000313" key="3">
    <source>
        <dbReference type="Proteomes" id="UP000521017"/>
    </source>
</evidence>
<dbReference type="GO" id="GO:0006352">
    <property type="term" value="P:DNA-templated transcription initiation"/>
    <property type="evidence" value="ECO:0007669"/>
    <property type="project" value="InterPro"/>
</dbReference>
<organism evidence="2 3">
    <name type="scientific">Pedobacter cryoconitis</name>
    <dbReference type="NCBI Taxonomy" id="188932"/>
    <lineage>
        <taxon>Bacteria</taxon>
        <taxon>Pseudomonadati</taxon>
        <taxon>Bacteroidota</taxon>
        <taxon>Sphingobacteriia</taxon>
        <taxon>Sphingobacteriales</taxon>
        <taxon>Sphingobacteriaceae</taxon>
        <taxon>Pedobacter</taxon>
    </lineage>
</organism>
<comment type="caution">
    <text evidence="2">The sequence shown here is derived from an EMBL/GenBank/DDBJ whole genome shotgun (WGS) entry which is preliminary data.</text>
</comment>
<dbReference type="AlphaFoldDB" id="A0A7X0JAB4"/>
<dbReference type="InterPro" id="IPR013249">
    <property type="entry name" value="RNA_pol_sigma70_r4_t2"/>
</dbReference>
<dbReference type="GO" id="GO:0003677">
    <property type="term" value="F:DNA binding"/>
    <property type="evidence" value="ECO:0007669"/>
    <property type="project" value="InterPro"/>
</dbReference>
<gene>
    <name evidence="2" type="ORF">HDF25_005072</name>
</gene>
<dbReference type="GO" id="GO:0016987">
    <property type="term" value="F:sigma factor activity"/>
    <property type="evidence" value="ECO:0007669"/>
    <property type="project" value="InterPro"/>
</dbReference>
<reference evidence="2 3" key="1">
    <citation type="submission" date="2020-08" db="EMBL/GenBank/DDBJ databases">
        <title>Genomic Encyclopedia of Type Strains, Phase IV (KMG-V): Genome sequencing to study the core and pangenomes of soil and plant-associated prokaryotes.</title>
        <authorList>
            <person name="Whitman W."/>
        </authorList>
    </citation>
    <scope>NUCLEOTIDE SEQUENCE [LARGE SCALE GENOMIC DNA]</scope>
    <source>
        <strain evidence="2 3">M2T3</strain>
    </source>
</reference>
<dbReference type="EMBL" id="JACHCC010000017">
    <property type="protein sequence ID" value="MBB6502887.1"/>
    <property type="molecule type" value="Genomic_DNA"/>
</dbReference>
<dbReference type="RefSeq" id="WP_184629133.1">
    <property type="nucleotide sequence ID" value="NZ_JACHCC010000017.1"/>
</dbReference>
<dbReference type="InterPro" id="IPR036388">
    <property type="entry name" value="WH-like_DNA-bd_sf"/>
</dbReference>
<proteinExistence type="predicted"/>
<accession>A0A7X0JAB4</accession>
<evidence type="ECO:0000313" key="2">
    <source>
        <dbReference type="EMBL" id="MBB6502887.1"/>
    </source>
</evidence>
<dbReference type="InterPro" id="IPR013324">
    <property type="entry name" value="RNA_pol_sigma_r3/r4-like"/>
</dbReference>
<feature type="domain" description="RNA polymerase sigma factor 70 region 4 type 2" evidence="1">
    <location>
        <begin position="4"/>
        <end position="51"/>
    </location>
</feature>
<name>A0A7X0JAB4_9SPHI</name>
<sequence>MIEEVERLPEKCRIVFKYSREGDLAVKGISEKVNISTGTVENHMNKALIRLGSKMEILHQYYFIFFCSK</sequence>
<dbReference type="Gene3D" id="1.10.10.10">
    <property type="entry name" value="Winged helix-like DNA-binding domain superfamily/Winged helix DNA-binding domain"/>
    <property type="match status" value="1"/>
</dbReference>
<dbReference type="Pfam" id="PF08281">
    <property type="entry name" value="Sigma70_r4_2"/>
    <property type="match status" value="1"/>
</dbReference>
<dbReference type="Proteomes" id="UP000521017">
    <property type="component" value="Unassembled WGS sequence"/>
</dbReference>
<evidence type="ECO:0000259" key="1">
    <source>
        <dbReference type="Pfam" id="PF08281"/>
    </source>
</evidence>
<keyword evidence="2" id="KW-0804">Transcription</keyword>
<keyword evidence="2" id="KW-0240">DNA-directed RNA polymerase</keyword>